<dbReference type="Pfam" id="PF00923">
    <property type="entry name" value="TAL_FSA"/>
    <property type="match status" value="1"/>
</dbReference>
<dbReference type="EMBL" id="OAOP01000001">
    <property type="protein sequence ID" value="SNX67236.1"/>
    <property type="molecule type" value="Genomic_DNA"/>
</dbReference>
<dbReference type="InterPro" id="IPR013785">
    <property type="entry name" value="Aldolase_TIM"/>
</dbReference>
<dbReference type="GO" id="GO:0005975">
    <property type="term" value="P:carbohydrate metabolic process"/>
    <property type="evidence" value="ECO:0007669"/>
    <property type="project" value="InterPro"/>
</dbReference>
<protein>
    <submittedName>
        <fullName evidence="2">Transaldolase</fullName>
    </submittedName>
</protein>
<dbReference type="PANTHER" id="PTHR10683">
    <property type="entry name" value="TRANSALDOLASE"/>
    <property type="match status" value="1"/>
</dbReference>
<evidence type="ECO:0000256" key="1">
    <source>
        <dbReference type="ARBA" id="ARBA00023270"/>
    </source>
</evidence>
<dbReference type="RefSeq" id="WP_097157048.1">
    <property type="nucleotide sequence ID" value="NZ_JBEPMQ010000003.1"/>
</dbReference>
<keyword evidence="1" id="KW-0704">Schiff base</keyword>
<dbReference type="Gene3D" id="3.20.20.70">
    <property type="entry name" value="Aldolase class I"/>
    <property type="match status" value="1"/>
</dbReference>
<dbReference type="AlphaFoldDB" id="A0A285CJQ4"/>
<organism evidence="2 3">
    <name type="scientific">Bacillus oleivorans</name>
    <dbReference type="NCBI Taxonomy" id="1448271"/>
    <lineage>
        <taxon>Bacteria</taxon>
        <taxon>Bacillati</taxon>
        <taxon>Bacillota</taxon>
        <taxon>Bacilli</taxon>
        <taxon>Bacillales</taxon>
        <taxon>Bacillaceae</taxon>
        <taxon>Bacillus</taxon>
    </lineage>
</organism>
<dbReference type="OrthoDB" id="9807051at2"/>
<sequence length="164" mass="17848">MEEEAKKIASWGSNVYIKIPIMNSQGESSIPLIHKLSRLGYSLNITAILTLDQVRETVDAFVSGTTNIVSVFAGRIADSGVDPVPLMKEAAAICLEKEGTELLWASPRELLNIFQAEQCGCDIITCTPAILNKMPNVGKSLEQISLETVQMFSRDSQALGYSIV</sequence>
<accession>A0A285CJQ4</accession>
<gene>
    <name evidence="2" type="ORF">SAMN05877753_101555</name>
</gene>
<dbReference type="Proteomes" id="UP000219546">
    <property type="component" value="Unassembled WGS sequence"/>
</dbReference>
<name>A0A285CJQ4_9BACI</name>
<dbReference type="InterPro" id="IPR001585">
    <property type="entry name" value="TAL/FSA"/>
</dbReference>
<dbReference type="SUPFAM" id="SSF51569">
    <property type="entry name" value="Aldolase"/>
    <property type="match status" value="1"/>
</dbReference>
<dbReference type="PANTHER" id="PTHR10683:SF40">
    <property type="entry name" value="FRUCTOSE-6-PHOSPHATE ALDOLASE 1-RELATED"/>
    <property type="match status" value="1"/>
</dbReference>
<proteinExistence type="predicted"/>
<keyword evidence="3" id="KW-1185">Reference proteome</keyword>
<evidence type="ECO:0000313" key="2">
    <source>
        <dbReference type="EMBL" id="SNX67236.1"/>
    </source>
</evidence>
<reference evidence="2 3" key="1">
    <citation type="submission" date="2017-08" db="EMBL/GenBank/DDBJ databases">
        <authorList>
            <person name="de Groot N.N."/>
        </authorList>
    </citation>
    <scope>NUCLEOTIDE SEQUENCE [LARGE SCALE GENOMIC DNA]</scope>
    <source>
        <strain evidence="2 3">JC228</strain>
    </source>
</reference>
<evidence type="ECO:0000313" key="3">
    <source>
        <dbReference type="Proteomes" id="UP000219546"/>
    </source>
</evidence>